<organism evidence="2 3">
    <name type="scientific">Euplotes crassus</name>
    <dbReference type="NCBI Taxonomy" id="5936"/>
    <lineage>
        <taxon>Eukaryota</taxon>
        <taxon>Sar</taxon>
        <taxon>Alveolata</taxon>
        <taxon>Ciliophora</taxon>
        <taxon>Intramacronucleata</taxon>
        <taxon>Spirotrichea</taxon>
        <taxon>Hypotrichia</taxon>
        <taxon>Euplotida</taxon>
        <taxon>Euplotidae</taxon>
        <taxon>Moneuplotes</taxon>
    </lineage>
</organism>
<evidence type="ECO:0000313" key="2">
    <source>
        <dbReference type="EMBL" id="CAI2359518.1"/>
    </source>
</evidence>
<protein>
    <submittedName>
        <fullName evidence="2">Uncharacterized protein</fullName>
    </submittedName>
</protein>
<reference evidence="2" key="1">
    <citation type="submission" date="2023-07" db="EMBL/GenBank/DDBJ databases">
        <authorList>
            <consortium name="AG Swart"/>
            <person name="Singh M."/>
            <person name="Singh A."/>
            <person name="Seah K."/>
            <person name="Emmerich C."/>
        </authorList>
    </citation>
    <scope>NUCLEOTIDE SEQUENCE</scope>
    <source>
        <strain evidence="2">DP1</strain>
    </source>
</reference>
<comment type="caution">
    <text evidence="2">The sequence shown here is derived from an EMBL/GenBank/DDBJ whole genome shotgun (WGS) entry which is preliminary data.</text>
</comment>
<accession>A0AAD1X1E7</accession>
<dbReference type="EMBL" id="CAMPGE010000761">
    <property type="protein sequence ID" value="CAI2359518.1"/>
    <property type="molecule type" value="Genomic_DNA"/>
</dbReference>
<dbReference type="Proteomes" id="UP001295684">
    <property type="component" value="Unassembled WGS sequence"/>
</dbReference>
<gene>
    <name evidence="2" type="ORF">ECRASSUSDP1_LOCUS809</name>
</gene>
<proteinExistence type="predicted"/>
<dbReference type="AlphaFoldDB" id="A0AAD1X1E7"/>
<name>A0AAD1X1E7_EUPCR</name>
<keyword evidence="3" id="KW-1185">Reference proteome</keyword>
<sequence length="514" mass="61601">METTGSKYLFPAYQSHKSESRHSETSRERSRTLPGYRRAATLRKKKERQKSILKKKRGEWDREIFRRGRVKVRVRGLGVRRRGRCRRCRSCRCMGRMVRMCFRRRNCGRYCTIREGFDPTQEEMAFGFIPISFSPIERYNEPNLEKLRTEEDKKRAMKLQAFNKDLEQKYLLKFLRHYDVDRIRENRISQSFAIGRKINQQENSYERLNTVLENQTLGLCMRRPKFERLTANNLINHKALTGHHVQNIKIGDILNTLDFKNRNEKLYQKIATDTLEVDIFNELKKKYGLKKRQRKMRHGVNLEPSSPKKNPLLRKVNLIKIDKLKEYARQRRVQKRKLKQRKWKNIKKRRGYSLGPRNSMCVDPNLDLDYVLYNLKNVLARDEEKQQGLNESKYDTERLFRTATFSSYHKQRDIHTPKQENINKKMSSNFKINNIHKRYSLPRRMRKKSQPLCVGEMKSPTESYINHMTFFPTEDTSKASMRRSIEPPQDSPIVYHKSTRNRVTFLNPDQRKSI</sequence>
<evidence type="ECO:0000313" key="3">
    <source>
        <dbReference type="Proteomes" id="UP001295684"/>
    </source>
</evidence>
<feature type="compositionally biased region" description="Basic and acidic residues" evidence="1">
    <location>
        <begin position="16"/>
        <end position="31"/>
    </location>
</feature>
<evidence type="ECO:0000256" key="1">
    <source>
        <dbReference type="SAM" id="MobiDB-lite"/>
    </source>
</evidence>
<feature type="region of interest" description="Disordered" evidence="1">
    <location>
        <begin position="1"/>
        <end position="39"/>
    </location>
</feature>